<dbReference type="KEGG" id="neu:NE2171"/>
<name>Q82SX5_NITEU</name>
<evidence type="ECO:0000259" key="2">
    <source>
        <dbReference type="Pfam" id="PF18216"/>
    </source>
</evidence>
<dbReference type="AlphaFoldDB" id="Q82SX5"/>
<dbReference type="OrthoDB" id="9802815at2"/>
<evidence type="ECO:0000259" key="1">
    <source>
        <dbReference type="Pfam" id="PF00551"/>
    </source>
</evidence>
<dbReference type="STRING" id="228410.NE2171"/>
<reference evidence="3 4" key="1">
    <citation type="journal article" date="2003" name="J. Bacteriol.">
        <title>Complete genome sequence of the ammonia-oxidizing bacterium and obligate chemolithoautotroph Nitrosomonas europaea.</title>
        <authorList>
            <person name="Chain P."/>
            <person name="Lamerdin J."/>
            <person name="Larimer F."/>
            <person name="Regala W."/>
            <person name="Land M."/>
            <person name="Hauser L."/>
            <person name="Hooper A."/>
            <person name="Klotz M."/>
            <person name="Norton J."/>
            <person name="Sayavedra-Soto L."/>
            <person name="Arciero D."/>
            <person name="Hommes N."/>
            <person name="Whittaker M."/>
            <person name="Arp D."/>
        </authorList>
    </citation>
    <scope>NUCLEOTIDE SEQUENCE [LARGE SCALE GENOMIC DNA]</scope>
    <source>
        <strain evidence="4">ATCC 19718 / CIP 103999 / KCTC 2705 / NBRC 14298</strain>
    </source>
</reference>
<protein>
    <submittedName>
        <fullName evidence="3">Formyl transferase N-terminus</fullName>
        <ecNumber evidence="3">2.-.-.-</ecNumber>
    </submittedName>
</protein>
<dbReference type="PANTHER" id="PTHR11138">
    <property type="entry name" value="METHIONYL-TRNA FORMYLTRANSFERASE"/>
    <property type="match status" value="1"/>
</dbReference>
<proteinExistence type="predicted"/>
<dbReference type="Proteomes" id="UP000001416">
    <property type="component" value="Chromosome"/>
</dbReference>
<dbReference type="HOGENOM" id="CLU_1064887_0_0_4"/>
<dbReference type="EMBL" id="AL954747">
    <property type="protein sequence ID" value="CAD86082.1"/>
    <property type="molecule type" value="Genomic_DNA"/>
</dbReference>
<dbReference type="InterPro" id="IPR036477">
    <property type="entry name" value="Formyl_transf_N_sf"/>
</dbReference>
<feature type="domain" description="Formyl transferase N-terminal" evidence="1">
    <location>
        <begin position="74"/>
        <end position="166"/>
    </location>
</feature>
<feature type="domain" description="N-formyltransferase dimerization C-terminal" evidence="2">
    <location>
        <begin position="207"/>
        <end position="258"/>
    </location>
</feature>
<dbReference type="InterPro" id="IPR002376">
    <property type="entry name" value="Formyl_transf_N"/>
</dbReference>
<dbReference type="GO" id="GO:0005829">
    <property type="term" value="C:cytosol"/>
    <property type="evidence" value="ECO:0007669"/>
    <property type="project" value="TreeGrafter"/>
</dbReference>
<dbReference type="Pfam" id="PF00551">
    <property type="entry name" value="Formyl_trans_N"/>
    <property type="match status" value="1"/>
</dbReference>
<dbReference type="GO" id="GO:0004479">
    <property type="term" value="F:methionyl-tRNA formyltransferase activity"/>
    <property type="evidence" value="ECO:0007669"/>
    <property type="project" value="TreeGrafter"/>
</dbReference>
<dbReference type="Gene3D" id="3.40.50.12230">
    <property type="match status" value="1"/>
</dbReference>
<dbReference type="Pfam" id="PF18216">
    <property type="entry name" value="N_formyltrans_C"/>
    <property type="match status" value="1"/>
</dbReference>
<dbReference type="eggNOG" id="COG0223">
    <property type="taxonomic scope" value="Bacteria"/>
</dbReference>
<accession>Q82SX5</accession>
<sequence>MQRIVPFVDHEIGYRLLQKLVTHSDASRFEIPVVVTTRENGKAWWPGVREICMKANIPLLVYEAPFSVDRLIRQADWFLLLSWKHIIPIDLISLPKQGVLNLHYSLLPSYRGVYPVNWAIINGERRTGFTYHFVNEEIDDGEIFMQVEVPVHLSDTARTLQSRLDDIVCHHFDELIERLLTYDLGSRLRDTQKKKGARGDYYSREKFEKTCLIDLNKSYQGVEFFNLLRGLAFFEDSKNAYVIDDESGQKIYISLNLREEK</sequence>
<keyword evidence="4" id="KW-1185">Reference proteome</keyword>
<evidence type="ECO:0000313" key="3">
    <source>
        <dbReference type="EMBL" id="CAD86082.1"/>
    </source>
</evidence>
<organism evidence="3 4">
    <name type="scientific">Nitrosomonas europaea (strain ATCC 19718 / CIP 103999 / KCTC 2705 / NBRC 14298)</name>
    <dbReference type="NCBI Taxonomy" id="228410"/>
    <lineage>
        <taxon>Bacteria</taxon>
        <taxon>Pseudomonadati</taxon>
        <taxon>Pseudomonadota</taxon>
        <taxon>Betaproteobacteria</taxon>
        <taxon>Nitrosomonadales</taxon>
        <taxon>Nitrosomonadaceae</taxon>
        <taxon>Nitrosomonas</taxon>
    </lineage>
</organism>
<dbReference type="EC" id="2.-.-.-" evidence="3"/>
<dbReference type="RefSeq" id="WP_011112669.1">
    <property type="nucleotide sequence ID" value="NC_004757.1"/>
</dbReference>
<evidence type="ECO:0000313" key="4">
    <source>
        <dbReference type="Proteomes" id="UP000001416"/>
    </source>
</evidence>
<dbReference type="SUPFAM" id="SSF53328">
    <property type="entry name" value="Formyltransferase"/>
    <property type="match status" value="1"/>
</dbReference>
<dbReference type="PhylomeDB" id="Q82SX5"/>
<dbReference type="PANTHER" id="PTHR11138:SF5">
    <property type="entry name" value="METHIONYL-TRNA FORMYLTRANSFERASE, MITOCHONDRIAL"/>
    <property type="match status" value="1"/>
</dbReference>
<gene>
    <name evidence="3" type="ordered locus">NE2171</name>
</gene>
<dbReference type="InterPro" id="IPR040660">
    <property type="entry name" value="N_formyltrans_C"/>
</dbReference>
<dbReference type="GeneID" id="87105307"/>
<keyword evidence="3" id="KW-0808">Transferase</keyword>